<comment type="caution">
    <text evidence="4">The sequence shown here is derived from an EMBL/GenBank/DDBJ whole genome shotgun (WGS) entry which is preliminary data.</text>
</comment>
<dbReference type="Proteomes" id="UP000321893">
    <property type="component" value="Unassembled WGS sequence"/>
</dbReference>
<name>A0A511DXD7_LENKE</name>
<protein>
    <recommendedName>
        <fullName evidence="3">HTH tetR-type domain-containing protein</fullName>
    </recommendedName>
</protein>
<feature type="DNA-binding region" description="H-T-H motif" evidence="2">
    <location>
        <begin position="31"/>
        <end position="50"/>
    </location>
</feature>
<organism evidence="4 5">
    <name type="scientific">Lentilactobacillus kefiri</name>
    <name type="common">Lactobacillus kefiri</name>
    <dbReference type="NCBI Taxonomy" id="33962"/>
    <lineage>
        <taxon>Bacteria</taxon>
        <taxon>Bacillati</taxon>
        <taxon>Bacillota</taxon>
        <taxon>Bacilli</taxon>
        <taxon>Lactobacillales</taxon>
        <taxon>Lactobacillaceae</taxon>
        <taxon>Lentilactobacillus</taxon>
    </lineage>
</organism>
<feature type="domain" description="HTH tetR-type" evidence="3">
    <location>
        <begin position="8"/>
        <end position="68"/>
    </location>
</feature>
<dbReference type="PROSITE" id="PS50977">
    <property type="entry name" value="HTH_TETR_2"/>
    <property type="match status" value="1"/>
</dbReference>
<evidence type="ECO:0000256" key="2">
    <source>
        <dbReference type="PROSITE-ProRule" id="PRU00335"/>
    </source>
</evidence>
<dbReference type="InterPro" id="IPR009057">
    <property type="entry name" value="Homeodomain-like_sf"/>
</dbReference>
<evidence type="ECO:0000259" key="3">
    <source>
        <dbReference type="PROSITE" id="PS50977"/>
    </source>
</evidence>
<evidence type="ECO:0000313" key="5">
    <source>
        <dbReference type="Proteomes" id="UP000321893"/>
    </source>
</evidence>
<proteinExistence type="predicted"/>
<accession>A0A511DXD7</accession>
<dbReference type="Gene3D" id="1.10.357.10">
    <property type="entry name" value="Tetracycline Repressor, domain 2"/>
    <property type="match status" value="1"/>
</dbReference>
<sequence>MSRTMIIEESKNAFIEALFQLLKSESFEHITVKQLTLESGYSKRTYYRSFKTKTKILDIAFCKYLTSYHDYLLKSSITPDTIPKHFLEFIWPHHDKIELLAKNDLLVPLLTRHIQTIVALLMKVNVPWRKGSLNNQHYEYMLTYSIGGFGVLLDTLFKKSAPLSPDQISKALSRALKEIAVQVDMK</sequence>
<dbReference type="InterPro" id="IPR001647">
    <property type="entry name" value="HTH_TetR"/>
</dbReference>
<dbReference type="InterPro" id="IPR050624">
    <property type="entry name" value="HTH-type_Tx_Regulator"/>
</dbReference>
<keyword evidence="5" id="KW-1185">Reference proteome</keyword>
<evidence type="ECO:0000256" key="1">
    <source>
        <dbReference type="ARBA" id="ARBA00023125"/>
    </source>
</evidence>
<dbReference type="EMBL" id="BJVK01000085">
    <property type="protein sequence ID" value="GEL29512.1"/>
    <property type="molecule type" value="Genomic_DNA"/>
</dbReference>
<dbReference type="PANTHER" id="PTHR43479">
    <property type="entry name" value="ACREF/ENVCD OPERON REPRESSOR-RELATED"/>
    <property type="match status" value="1"/>
</dbReference>
<dbReference type="RefSeq" id="WP_225364715.1">
    <property type="nucleotide sequence ID" value="NZ_BJVK01000085.1"/>
</dbReference>
<dbReference type="AlphaFoldDB" id="A0A511DXD7"/>
<reference evidence="4" key="1">
    <citation type="submission" date="2019-07" db="EMBL/GenBank/DDBJ databases">
        <title>Whole genome shotgun sequence of Lactobacillus kefiri NBRC 15888.</title>
        <authorList>
            <person name="Hosoyama A."/>
            <person name="Uohara A."/>
            <person name="Ohji S."/>
            <person name="Ichikawa N."/>
        </authorList>
    </citation>
    <scope>NUCLEOTIDE SEQUENCE [LARGE SCALE GENOMIC DNA]</scope>
    <source>
        <strain evidence="4">NBRC 15888</strain>
    </source>
</reference>
<dbReference type="GO" id="GO:0003677">
    <property type="term" value="F:DNA binding"/>
    <property type="evidence" value="ECO:0007669"/>
    <property type="project" value="UniProtKB-UniRule"/>
</dbReference>
<dbReference type="SUPFAM" id="SSF46689">
    <property type="entry name" value="Homeodomain-like"/>
    <property type="match status" value="1"/>
</dbReference>
<evidence type="ECO:0000313" key="4">
    <source>
        <dbReference type="EMBL" id="GEL29512.1"/>
    </source>
</evidence>
<keyword evidence="1 2" id="KW-0238">DNA-binding</keyword>
<gene>
    <name evidence="4" type="ORF">LKE01_23320</name>
</gene>
<dbReference type="PANTHER" id="PTHR43479:SF11">
    <property type="entry name" value="ACREF_ENVCD OPERON REPRESSOR-RELATED"/>
    <property type="match status" value="1"/>
</dbReference>